<feature type="transmembrane region" description="Helical" evidence="1">
    <location>
        <begin position="7"/>
        <end position="27"/>
    </location>
</feature>
<dbReference type="Proteomes" id="UP000695007">
    <property type="component" value="Unplaced"/>
</dbReference>
<protein>
    <submittedName>
        <fullName evidence="3">Uncharacterized protein LOC105360533</fullName>
    </submittedName>
</protein>
<dbReference type="GeneID" id="105360533"/>
<gene>
    <name evidence="3" type="primary">LOC105360533</name>
</gene>
<reference evidence="3" key="1">
    <citation type="submission" date="2025-08" db="UniProtKB">
        <authorList>
            <consortium name="RefSeq"/>
        </authorList>
    </citation>
    <scope>IDENTIFICATION</scope>
</reference>
<evidence type="ECO:0000313" key="3">
    <source>
        <dbReference type="RefSeq" id="XP_011495757.1"/>
    </source>
</evidence>
<name>A0AAJ6VP80_9HYME</name>
<proteinExistence type="predicted"/>
<dbReference type="KEGG" id="csol:105360533"/>
<keyword evidence="1" id="KW-0472">Membrane</keyword>
<keyword evidence="2" id="KW-1185">Reference proteome</keyword>
<dbReference type="RefSeq" id="XP_011495757.1">
    <property type="nucleotide sequence ID" value="XM_011497455.1"/>
</dbReference>
<keyword evidence="1" id="KW-0812">Transmembrane</keyword>
<sequence>MSVFSDTCIVFGAIFGVISVYLTPYRIGSVSTHNKRKSMIKMEISKLLKADKWTIILPKEKISEALPDFCDARNQFTTINSNTSFESLEFNGIQDDCTEYKDIPDIFLSASKCKKKRKKKKRRKFYKGISCLGVPKDDKYLINLPRQSTLINSKSKKNSKCVILGEDTLNELETFAADSGYSVITIQNDNIEFSFKKSKSPINRLFHEVKRFLGLKKKNNKENNNFST</sequence>
<organism evidence="2 3">
    <name type="scientific">Ceratosolen solmsi marchali</name>
    <dbReference type="NCBI Taxonomy" id="326594"/>
    <lineage>
        <taxon>Eukaryota</taxon>
        <taxon>Metazoa</taxon>
        <taxon>Ecdysozoa</taxon>
        <taxon>Arthropoda</taxon>
        <taxon>Hexapoda</taxon>
        <taxon>Insecta</taxon>
        <taxon>Pterygota</taxon>
        <taxon>Neoptera</taxon>
        <taxon>Endopterygota</taxon>
        <taxon>Hymenoptera</taxon>
        <taxon>Apocrita</taxon>
        <taxon>Proctotrupomorpha</taxon>
        <taxon>Chalcidoidea</taxon>
        <taxon>Agaonidae</taxon>
        <taxon>Agaoninae</taxon>
        <taxon>Ceratosolen</taxon>
    </lineage>
</organism>
<dbReference type="AlphaFoldDB" id="A0AAJ6VP80"/>
<evidence type="ECO:0000256" key="1">
    <source>
        <dbReference type="SAM" id="Phobius"/>
    </source>
</evidence>
<evidence type="ECO:0000313" key="2">
    <source>
        <dbReference type="Proteomes" id="UP000695007"/>
    </source>
</evidence>
<keyword evidence="1" id="KW-1133">Transmembrane helix</keyword>
<accession>A0AAJ6VP80</accession>